<comment type="similarity">
    <text evidence="3">Belongs to the protein kinase superfamily. Ser/Thr protein kinase family.</text>
</comment>
<evidence type="ECO:0000256" key="5">
    <source>
        <dbReference type="ARBA" id="ARBA00022475"/>
    </source>
</evidence>
<name>A0ABC9FNE4_9POAL</name>
<dbReference type="InterPro" id="IPR011009">
    <property type="entry name" value="Kinase-like_dom_sf"/>
</dbReference>
<comment type="function">
    <text evidence="22">Receptor kinase that detects X.oryzae pv. oryzae protein Ax21 to promote innate immunity. Following X.oryzae pv. oryzae protein Ax21 detection, undergoes cleavage, releasing the processed protein kinase Xa21 chain.</text>
</comment>
<evidence type="ECO:0000256" key="9">
    <source>
        <dbReference type="ARBA" id="ARBA00022679"/>
    </source>
</evidence>
<comment type="catalytic activity">
    <reaction evidence="20">
        <text>L-threonyl-[protein] + ATP = O-phospho-L-threonyl-[protein] + ADP + H(+)</text>
        <dbReference type="Rhea" id="RHEA:46608"/>
        <dbReference type="Rhea" id="RHEA-COMP:11060"/>
        <dbReference type="Rhea" id="RHEA-COMP:11605"/>
        <dbReference type="ChEBI" id="CHEBI:15378"/>
        <dbReference type="ChEBI" id="CHEBI:30013"/>
        <dbReference type="ChEBI" id="CHEBI:30616"/>
        <dbReference type="ChEBI" id="CHEBI:61977"/>
        <dbReference type="ChEBI" id="CHEBI:456216"/>
        <dbReference type="EC" id="2.7.11.1"/>
    </reaction>
</comment>
<evidence type="ECO:0000313" key="29">
    <source>
        <dbReference type="Proteomes" id="UP001497457"/>
    </source>
</evidence>
<dbReference type="Gene3D" id="1.10.510.10">
    <property type="entry name" value="Transferase(Phosphotransferase) domain 1"/>
    <property type="match status" value="1"/>
</dbReference>
<evidence type="ECO:0000256" key="14">
    <source>
        <dbReference type="ARBA" id="ARBA00022777"/>
    </source>
</evidence>
<dbReference type="InterPro" id="IPR000719">
    <property type="entry name" value="Prot_kinase_dom"/>
</dbReference>
<dbReference type="InterPro" id="IPR017441">
    <property type="entry name" value="Protein_kinase_ATP_BS"/>
</dbReference>
<dbReference type="PROSITE" id="PS50011">
    <property type="entry name" value="PROTEIN_KINASE_DOM"/>
    <property type="match status" value="1"/>
</dbReference>
<gene>
    <name evidence="28" type="ORF">URODEC1_LOCUS107499</name>
</gene>
<evidence type="ECO:0000256" key="3">
    <source>
        <dbReference type="ARBA" id="ARBA00008684"/>
    </source>
</evidence>
<proteinExistence type="inferred from homology"/>
<dbReference type="Pfam" id="PF00560">
    <property type="entry name" value="LRR_1"/>
    <property type="match status" value="3"/>
</dbReference>
<feature type="domain" description="Protein kinase" evidence="27">
    <location>
        <begin position="769"/>
        <end position="1070"/>
    </location>
</feature>
<dbReference type="FunFam" id="3.80.10.10:FF:000383">
    <property type="entry name" value="Leucine-rich repeat receptor protein kinase EMS1"/>
    <property type="match status" value="1"/>
</dbReference>
<evidence type="ECO:0000256" key="11">
    <source>
        <dbReference type="ARBA" id="ARBA00022729"/>
    </source>
</evidence>
<comment type="catalytic activity">
    <reaction evidence="21">
        <text>L-seryl-[protein] + ATP = O-phospho-L-seryl-[protein] + ADP + H(+)</text>
        <dbReference type="Rhea" id="RHEA:17989"/>
        <dbReference type="Rhea" id="RHEA-COMP:9863"/>
        <dbReference type="Rhea" id="RHEA-COMP:11604"/>
        <dbReference type="ChEBI" id="CHEBI:15378"/>
        <dbReference type="ChEBI" id="CHEBI:29999"/>
        <dbReference type="ChEBI" id="CHEBI:30616"/>
        <dbReference type="ChEBI" id="CHEBI:83421"/>
        <dbReference type="ChEBI" id="CHEBI:456216"/>
        <dbReference type="EC" id="2.7.11.1"/>
    </reaction>
</comment>
<keyword evidence="9" id="KW-0808">Transferase</keyword>
<dbReference type="InterPro" id="IPR055414">
    <property type="entry name" value="LRR_R13L4/SHOC2-like"/>
</dbReference>
<evidence type="ECO:0000256" key="26">
    <source>
        <dbReference type="SAM" id="Phobius"/>
    </source>
</evidence>
<dbReference type="Pfam" id="PF23598">
    <property type="entry name" value="LRR_14"/>
    <property type="match status" value="1"/>
</dbReference>
<evidence type="ECO:0000259" key="27">
    <source>
        <dbReference type="PROSITE" id="PS50011"/>
    </source>
</evidence>
<dbReference type="PANTHER" id="PTHR27008:SF487">
    <property type="entry name" value="PROTEIN KINASE DOMAIN-CONTAINING PROTEIN"/>
    <property type="match status" value="1"/>
</dbReference>
<dbReference type="FunFam" id="3.80.10.10:FF:000275">
    <property type="entry name" value="Leucine-rich repeat receptor-like protein kinase"/>
    <property type="match status" value="1"/>
</dbReference>
<dbReference type="InterPro" id="IPR008271">
    <property type="entry name" value="Ser/Thr_kinase_AS"/>
</dbReference>
<dbReference type="FunFam" id="3.80.10.10:FF:000233">
    <property type="entry name" value="Leucine-rich repeat receptor-like protein kinase TDR"/>
    <property type="match status" value="1"/>
</dbReference>
<dbReference type="PRINTS" id="PR00019">
    <property type="entry name" value="LEURICHRPT"/>
</dbReference>
<dbReference type="SMART" id="SM00220">
    <property type="entry name" value="S_TKc"/>
    <property type="match status" value="1"/>
</dbReference>
<evidence type="ECO:0000256" key="6">
    <source>
        <dbReference type="ARBA" id="ARBA00022527"/>
    </source>
</evidence>
<evidence type="ECO:0000256" key="23">
    <source>
        <dbReference type="ARBA" id="ARBA00056628"/>
    </source>
</evidence>
<dbReference type="EMBL" id="OZ075117">
    <property type="protein sequence ID" value="CAL5079209.1"/>
    <property type="molecule type" value="Genomic_DNA"/>
</dbReference>
<evidence type="ECO:0000256" key="15">
    <source>
        <dbReference type="ARBA" id="ARBA00022840"/>
    </source>
</evidence>
<keyword evidence="12" id="KW-0677">Repeat</keyword>
<dbReference type="GO" id="GO:0009791">
    <property type="term" value="P:post-embryonic development"/>
    <property type="evidence" value="ECO:0007669"/>
    <property type="project" value="UniProtKB-ARBA"/>
</dbReference>
<reference evidence="28 29" key="2">
    <citation type="submission" date="2024-10" db="EMBL/GenBank/DDBJ databases">
        <authorList>
            <person name="Ryan C."/>
        </authorList>
    </citation>
    <scope>NUCLEOTIDE SEQUENCE [LARGE SCALE GENOMIC DNA]</scope>
</reference>
<dbReference type="Pfam" id="PF13855">
    <property type="entry name" value="LRR_8"/>
    <property type="match status" value="2"/>
</dbReference>
<evidence type="ECO:0000256" key="17">
    <source>
        <dbReference type="ARBA" id="ARBA00023136"/>
    </source>
</evidence>
<evidence type="ECO:0000256" key="22">
    <source>
        <dbReference type="ARBA" id="ARBA00054320"/>
    </source>
</evidence>
<comment type="function">
    <text evidence="23">The processed protein kinase Xa21 chain released by protein cleavage after X.oryzae pv. oryzae protein Ax21 detection translocates into the nucleus where it can bind and regulate WRKY62, a transcription factor. Confers resistance to the bacterial pathogen X.oryzae pv. oryzae (Xoo).</text>
</comment>
<comment type="subcellular location">
    <subcellularLocation>
        <location evidence="1">Cell membrane</location>
        <topology evidence="1">Single-pass membrane protein</topology>
    </subcellularLocation>
    <subcellularLocation>
        <location evidence="2">Endoplasmic reticulum membrane</location>
        <topology evidence="2">Single-pass membrane protein</topology>
    </subcellularLocation>
</comment>
<dbReference type="GO" id="GO:0005789">
    <property type="term" value="C:endoplasmic reticulum membrane"/>
    <property type="evidence" value="ECO:0007669"/>
    <property type="project" value="UniProtKB-SubCell"/>
</dbReference>
<dbReference type="AlphaFoldDB" id="A0ABC9FNE4"/>
<dbReference type="SUPFAM" id="SSF56112">
    <property type="entry name" value="Protein kinase-like (PK-like)"/>
    <property type="match status" value="1"/>
</dbReference>
<evidence type="ECO:0000256" key="16">
    <source>
        <dbReference type="ARBA" id="ARBA00022989"/>
    </source>
</evidence>
<evidence type="ECO:0000256" key="1">
    <source>
        <dbReference type="ARBA" id="ARBA00004162"/>
    </source>
</evidence>
<accession>A0ABC9FNE4</accession>
<dbReference type="SMART" id="SM00369">
    <property type="entry name" value="LRR_TYP"/>
    <property type="match status" value="9"/>
</dbReference>
<dbReference type="InterPro" id="IPR051809">
    <property type="entry name" value="Plant_receptor-like_S/T_kinase"/>
</dbReference>
<dbReference type="Pfam" id="PF00069">
    <property type="entry name" value="Pkinase"/>
    <property type="match status" value="1"/>
</dbReference>
<keyword evidence="10 26" id="KW-0812">Transmembrane</keyword>
<dbReference type="InterPro" id="IPR013210">
    <property type="entry name" value="LRR_N_plant-typ"/>
</dbReference>
<evidence type="ECO:0000256" key="20">
    <source>
        <dbReference type="ARBA" id="ARBA00047899"/>
    </source>
</evidence>
<evidence type="ECO:0000256" key="18">
    <source>
        <dbReference type="ARBA" id="ARBA00023170"/>
    </source>
</evidence>
<evidence type="ECO:0000256" key="21">
    <source>
        <dbReference type="ARBA" id="ARBA00048679"/>
    </source>
</evidence>
<dbReference type="FunFam" id="3.30.200.20:FF:000432">
    <property type="entry name" value="LRR receptor-like serine/threonine-protein kinase EFR"/>
    <property type="match status" value="1"/>
</dbReference>
<evidence type="ECO:0000256" key="19">
    <source>
        <dbReference type="ARBA" id="ARBA00023180"/>
    </source>
</evidence>
<keyword evidence="15 25" id="KW-0067">ATP-binding</keyword>
<keyword evidence="29" id="KW-1185">Reference proteome</keyword>
<keyword evidence="18" id="KW-0675">Receptor</keyword>
<feature type="transmembrane region" description="Helical" evidence="26">
    <location>
        <begin position="713"/>
        <end position="732"/>
    </location>
</feature>
<protein>
    <recommendedName>
        <fullName evidence="24">Receptor kinase-like protein Xa21</fullName>
        <ecNumber evidence="4">2.7.11.1</ecNumber>
    </recommendedName>
</protein>
<dbReference type="GO" id="GO:0005886">
    <property type="term" value="C:plasma membrane"/>
    <property type="evidence" value="ECO:0007669"/>
    <property type="project" value="UniProtKB-SubCell"/>
</dbReference>
<organism evidence="28 29">
    <name type="scientific">Urochloa decumbens</name>
    <dbReference type="NCBI Taxonomy" id="240449"/>
    <lineage>
        <taxon>Eukaryota</taxon>
        <taxon>Viridiplantae</taxon>
        <taxon>Streptophyta</taxon>
        <taxon>Embryophyta</taxon>
        <taxon>Tracheophyta</taxon>
        <taxon>Spermatophyta</taxon>
        <taxon>Magnoliopsida</taxon>
        <taxon>Liliopsida</taxon>
        <taxon>Poales</taxon>
        <taxon>Poaceae</taxon>
        <taxon>PACMAD clade</taxon>
        <taxon>Panicoideae</taxon>
        <taxon>Panicodae</taxon>
        <taxon>Paniceae</taxon>
        <taxon>Melinidinae</taxon>
        <taxon>Urochloa</taxon>
    </lineage>
</organism>
<dbReference type="Pfam" id="PF08263">
    <property type="entry name" value="LRRNT_2"/>
    <property type="match status" value="1"/>
</dbReference>
<evidence type="ECO:0000256" key="7">
    <source>
        <dbReference type="ARBA" id="ARBA00022553"/>
    </source>
</evidence>
<keyword evidence="13 25" id="KW-0547">Nucleotide-binding</keyword>
<dbReference type="InterPro" id="IPR003591">
    <property type="entry name" value="Leu-rich_rpt_typical-subtyp"/>
</dbReference>
<dbReference type="Proteomes" id="UP001497457">
    <property type="component" value="Chromosome 7b"/>
</dbReference>
<keyword evidence="14" id="KW-0418">Kinase</keyword>
<evidence type="ECO:0000256" key="13">
    <source>
        <dbReference type="ARBA" id="ARBA00022741"/>
    </source>
</evidence>
<dbReference type="Gene3D" id="3.80.10.10">
    <property type="entry name" value="Ribonuclease Inhibitor"/>
    <property type="match status" value="3"/>
</dbReference>
<dbReference type="InterPro" id="IPR032675">
    <property type="entry name" value="LRR_dom_sf"/>
</dbReference>
<keyword evidence="16 26" id="KW-1133">Transmembrane helix</keyword>
<keyword evidence="19" id="KW-0325">Glycoprotein</keyword>
<evidence type="ECO:0000256" key="10">
    <source>
        <dbReference type="ARBA" id="ARBA00022692"/>
    </source>
</evidence>
<keyword evidence="7" id="KW-0597">Phosphoprotein</keyword>
<evidence type="ECO:0000256" key="8">
    <source>
        <dbReference type="ARBA" id="ARBA00022614"/>
    </source>
</evidence>
<feature type="binding site" evidence="25">
    <location>
        <position position="798"/>
    </location>
    <ligand>
        <name>ATP</name>
        <dbReference type="ChEBI" id="CHEBI:30616"/>
    </ligand>
</feature>
<evidence type="ECO:0000256" key="2">
    <source>
        <dbReference type="ARBA" id="ARBA00004389"/>
    </source>
</evidence>
<reference evidence="29" key="1">
    <citation type="submission" date="2024-06" db="EMBL/GenBank/DDBJ databases">
        <authorList>
            <person name="Ryan C."/>
        </authorList>
    </citation>
    <scope>NUCLEOTIDE SEQUENCE [LARGE SCALE GENOMIC DNA]</scope>
</reference>
<keyword evidence="6" id="KW-0723">Serine/threonine-protein kinase</keyword>
<keyword evidence="17 26" id="KW-0472">Membrane</keyword>
<keyword evidence="11" id="KW-0732">Signal</keyword>
<dbReference type="PROSITE" id="PS00107">
    <property type="entry name" value="PROTEIN_KINASE_ATP"/>
    <property type="match status" value="1"/>
</dbReference>
<evidence type="ECO:0000313" key="28">
    <source>
        <dbReference type="EMBL" id="CAL5079209.1"/>
    </source>
</evidence>
<keyword evidence="5" id="KW-1003">Cell membrane</keyword>
<dbReference type="EC" id="2.7.11.1" evidence="4"/>
<dbReference type="SUPFAM" id="SSF52058">
    <property type="entry name" value="L domain-like"/>
    <property type="match status" value="2"/>
</dbReference>
<evidence type="ECO:0000256" key="24">
    <source>
        <dbReference type="ARBA" id="ARBA00072040"/>
    </source>
</evidence>
<dbReference type="GO" id="GO:0005524">
    <property type="term" value="F:ATP binding"/>
    <property type="evidence" value="ECO:0007669"/>
    <property type="project" value="UniProtKB-UniRule"/>
</dbReference>
<evidence type="ECO:0000256" key="4">
    <source>
        <dbReference type="ARBA" id="ARBA00012513"/>
    </source>
</evidence>
<dbReference type="FunFam" id="1.10.510.10:FF:000358">
    <property type="entry name" value="Putative leucine-rich repeat receptor-like serine/threonine-protein kinase"/>
    <property type="match status" value="1"/>
</dbReference>
<keyword evidence="8" id="KW-0433">Leucine-rich repeat</keyword>
<dbReference type="GO" id="GO:0004674">
    <property type="term" value="F:protein serine/threonine kinase activity"/>
    <property type="evidence" value="ECO:0007669"/>
    <property type="project" value="UniProtKB-KW"/>
</dbReference>
<dbReference type="PROSITE" id="PS00108">
    <property type="entry name" value="PROTEIN_KINASE_ST"/>
    <property type="match status" value="1"/>
</dbReference>
<evidence type="ECO:0000256" key="12">
    <source>
        <dbReference type="ARBA" id="ARBA00022737"/>
    </source>
</evidence>
<dbReference type="PANTHER" id="PTHR27008">
    <property type="entry name" value="OS04G0122200 PROTEIN"/>
    <property type="match status" value="1"/>
</dbReference>
<dbReference type="Gene3D" id="3.30.200.20">
    <property type="entry name" value="Phosphorylase Kinase, domain 1"/>
    <property type="match status" value="1"/>
</dbReference>
<dbReference type="InterPro" id="IPR001611">
    <property type="entry name" value="Leu-rich_rpt"/>
</dbReference>
<sequence length="1080" mass="117405">MHMKESPTTRMHMLSGNYETDLCPDSKPLTMLLVKTSCLLQQLLLLLLFATAATRATAQTSSTGRGDDERALVAFKSKISSHAGALASWNQSTTYCNWEGVTCSRRHQWRVVALDLSSRGLDGTISAAIGNLTFLRSLNLSFNALQGEIPPSIGSLRRLQSLDLSYNTLTSVIPSNISHCISLRVMYIYSNKGVQGSIPAEIGNMPSLSVLALPNNSITGTIPSSLGNLSRLTVLSLAANYLEGSIPSGIGNNPLLGFIQLSLNNLSGSLPPPLYNMSSLYLLSVANNNLHGRLPSDLGKGLPSIKDIGIGQNRFTGALPLSLSNLSTLQVVDATYNSFTGVVPSELGRLQNLIGFQMENNMLEANNEEEWEFIASLTNCSNLQRLKLGWNRFAGKLPSSLANLSRNLLWLRIPSNYISGGIPSEIGNLANLEMLDLTDNLLSGVIPESIGKLAQLKELYLYTNSLSGVIPPSIGNLTGLGKLVARQNNLEGSIPPSIGNLNKLSEIDLSRNKLSGVIPNEIMRASPNSISFDLSNNLLEGQLPLEVGHLVNLEQLILSGNKLSGEIPDTIGNCRVMETLLMDGNSFQGSIPATFKNMAGLTLLNLTNNKLNGSIPGNLASITNLQELYLAHNNFSGTIPELLANSTSLLRLDISFNNLQGEVPKQGVFRNITGLSIVGNDELCGGIPQLQLPKCPSSSARKNNKGMQKSLRIVIPTAGAFLLSLFIVWAGFHYRKTKTALKKEMTPQFTEIELPIVPYNDILKGTDGFSEANLLGKGRYGKVYKGCLGNQSITIAVKVFNLHLSGSYKSFQAECETLRRVRHRCLVKIITCCSSIDHQGQDFRALVFEFMANGSLDRWIHSNFDGQNGQGSLSLLQRLDIAIDIMDALDYLHNGCQPPVIHCDLKPSNILLNQDMRACVGDFGISKVLDEATSKQPMNSNSSIGIRGSIGYIAPEYGDGLAVSTYGDVFSLGITLIEMFTGRSPTNDMFKDGINLHHYAEEAFPDNVMEIADPNIWLCEGENASNDTRHITRVKECLSSIIQLGIMCSKQLPTERLSMSDAATEMHAIRDAYTFTTTQQ</sequence>
<evidence type="ECO:0000256" key="25">
    <source>
        <dbReference type="PROSITE-ProRule" id="PRU10141"/>
    </source>
</evidence>